<dbReference type="AlphaFoldDB" id="A0A0F9A377"/>
<dbReference type="EMBL" id="LAZR01048150">
    <property type="protein sequence ID" value="KKK92580.1"/>
    <property type="molecule type" value="Genomic_DNA"/>
</dbReference>
<organism evidence="1">
    <name type="scientific">marine sediment metagenome</name>
    <dbReference type="NCBI Taxonomy" id="412755"/>
    <lineage>
        <taxon>unclassified sequences</taxon>
        <taxon>metagenomes</taxon>
        <taxon>ecological metagenomes</taxon>
    </lineage>
</organism>
<evidence type="ECO:0000313" key="1">
    <source>
        <dbReference type="EMBL" id="KKK92580.1"/>
    </source>
</evidence>
<accession>A0A0F9A377</accession>
<feature type="non-terminal residue" evidence="1">
    <location>
        <position position="1"/>
    </location>
</feature>
<proteinExistence type="predicted"/>
<comment type="caution">
    <text evidence="1">The sequence shown here is derived from an EMBL/GenBank/DDBJ whole genome shotgun (WGS) entry which is preliminary data.</text>
</comment>
<gene>
    <name evidence="1" type="ORF">LCGC14_2701480</name>
</gene>
<reference evidence="1" key="1">
    <citation type="journal article" date="2015" name="Nature">
        <title>Complex archaea that bridge the gap between prokaryotes and eukaryotes.</title>
        <authorList>
            <person name="Spang A."/>
            <person name="Saw J.H."/>
            <person name="Jorgensen S.L."/>
            <person name="Zaremba-Niedzwiedzka K."/>
            <person name="Martijn J."/>
            <person name="Lind A.E."/>
            <person name="van Eijk R."/>
            <person name="Schleper C."/>
            <person name="Guy L."/>
            <person name="Ettema T.J."/>
        </authorList>
    </citation>
    <scope>NUCLEOTIDE SEQUENCE</scope>
</reference>
<sequence>EIMRRLYEGQELRSLKTGWHYEYIKPVEGDDKLIWCELIPVEFDEGEHIGIISKDRLEPVIRCFVNEAYREVK</sequence>
<protein>
    <submittedName>
        <fullName evidence="1">Uncharacterized protein</fullName>
    </submittedName>
</protein>
<name>A0A0F9A377_9ZZZZ</name>